<name>A0A0U1LYG1_TALIS</name>
<evidence type="ECO:0000313" key="2">
    <source>
        <dbReference type="EMBL" id="CRG88378.1"/>
    </source>
</evidence>
<dbReference type="AlphaFoldDB" id="A0A0U1LYG1"/>
<dbReference type="PANTHER" id="PTHR43157:SF68">
    <property type="entry name" value="RETINOL DEHYDROGENASE 13"/>
    <property type="match status" value="1"/>
</dbReference>
<keyword evidence="1" id="KW-0560">Oxidoreductase</keyword>
<dbReference type="PANTHER" id="PTHR43157">
    <property type="entry name" value="PHOSPHATIDYLINOSITOL-GLYCAN BIOSYNTHESIS CLASS F PROTEIN-RELATED"/>
    <property type="match status" value="1"/>
</dbReference>
<dbReference type="Gene3D" id="3.40.50.720">
    <property type="entry name" value="NAD(P)-binding Rossmann-like Domain"/>
    <property type="match status" value="1"/>
</dbReference>
<keyword evidence="3" id="KW-1185">Reference proteome</keyword>
<dbReference type="GO" id="GO:0016491">
    <property type="term" value="F:oxidoreductase activity"/>
    <property type="evidence" value="ECO:0007669"/>
    <property type="project" value="UniProtKB-KW"/>
</dbReference>
<dbReference type="InterPro" id="IPR036291">
    <property type="entry name" value="NAD(P)-bd_dom_sf"/>
</dbReference>
<dbReference type="EMBL" id="CVMT01000004">
    <property type="protein sequence ID" value="CRG88378.1"/>
    <property type="molecule type" value="Genomic_DNA"/>
</dbReference>
<dbReference type="SUPFAM" id="SSF51735">
    <property type="entry name" value="NAD(P)-binding Rossmann-fold domains"/>
    <property type="match status" value="1"/>
</dbReference>
<dbReference type="Pfam" id="PF00106">
    <property type="entry name" value="adh_short"/>
    <property type="match status" value="1"/>
</dbReference>
<evidence type="ECO:0000256" key="1">
    <source>
        <dbReference type="ARBA" id="ARBA00023002"/>
    </source>
</evidence>
<proteinExistence type="predicted"/>
<evidence type="ECO:0000313" key="3">
    <source>
        <dbReference type="Proteomes" id="UP000054383"/>
    </source>
</evidence>
<dbReference type="InterPro" id="IPR002347">
    <property type="entry name" value="SDR_fam"/>
</dbReference>
<protein>
    <submittedName>
        <fullName evidence="2">Putative oxidoreductase C736,13</fullName>
    </submittedName>
</protein>
<sequence length="290" mass="30967">MTIQPGSLAGLKKWPIRNEVPDLTGKVALVTGANSPGGMGFHTAYQLASKNAKVYIGARSASKAQSAIQEMRKENPSITEDQLVPFVTDLGDIKAVRDACRAMLQSESRLDILVHNAAIISMPVVINSDGISASFAANHFGPFVLTNTLIPLLTHAAEITGDARVVTISATAYKFLPPGVRFDSINSFNQEMEPTTLGGADFTRYNGVKNWLPAEHLEGRLTPAEGVVTALFAATSPKIFAEKNVYKGAFLVPPGSIEALVGDASDDKLAQELWVTSERIVEAVCGKSEI</sequence>
<dbReference type="OMA" id="RITSYTM"/>
<accession>A0A0U1LYG1</accession>
<reference evidence="2 3" key="1">
    <citation type="submission" date="2015-04" db="EMBL/GenBank/DDBJ databases">
        <authorList>
            <person name="Syromyatnikov M.Y."/>
            <person name="Popov V.N."/>
        </authorList>
    </citation>
    <scope>NUCLEOTIDE SEQUENCE [LARGE SCALE GENOMIC DNA]</scope>
    <source>
        <strain evidence="2">WF-38-12</strain>
    </source>
</reference>
<gene>
    <name evidence="2" type="ORF">PISL3812_05408</name>
</gene>
<organism evidence="2 3">
    <name type="scientific">Talaromyces islandicus</name>
    <name type="common">Penicillium islandicum</name>
    <dbReference type="NCBI Taxonomy" id="28573"/>
    <lineage>
        <taxon>Eukaryota</taxon>
        <taxon>Fungi</taxon>
        <taxon>Dikarya</taxon>
        <taxon>Ascomycota</taxon>
        <taxon>Pezizomycotina</taxon>
        <taxon>Eurotiomycetes</taxon>
        <taxon>Eurotiomycetidae</taxon>
        <taxon>Eurotiales</taxon>
        <taxon>Trichocomaceae</taxon>
        <taxon>Talaromyces</taxon>
        <taxon>Talaromyces sect. Islandici</taxon>
    </lineage>
</organism>
<dbReference type="STRING" id="28573.A0A0U1LYG1"/>
<dbReference type="Proteomes" id="UP000054383">
    <property type="component" value="Unassembled WGS sequence"/>
</dbReference>
<dbReference type="OrthoDB" id="191139at2759"/>